<sequence>MAMNDAEIAKLLDHTAAVADPILDILTRSDPFDLKPRTFGRRWWDAIPTSTADLAATALNVADWPGTAGWEKLTLQERAEWWVKRVGSLNTVAVAFPGMFGAWTKKLPVGTLLGAASQALMVLAVGRVYGVLSRSDQIAMLGAVLFGRDVDGTDLEHDAPREFPESGAGLLKAVVKGLWDMAMWLRKLEASLSARPQAPAIFRHLGWIPLLGAPATYVGERIALHRAVTASQEWIAENPAAVDD</sequence>
<protein>
    <submittedName>
        <fullName evidence="1">Uncharacterized protein</fullName>
    </submittedName>
</protein>
<dbReference type="KEGG" id="git:C6V83_05260"/>
<dbReference type="AlphaFoldDB" id="A0A2S0KDP9"/>
<dbReference type="Proteomes" id="UP000239814">
    <property type="component" value="Chromosome"/>
</dbReference>
<gene>
    <name evidence="1" type="ORF">C6V83_05260</name>
</gene>
<dbReference type="EMBL" id="CP027433">
    <property type="protein sequence ID" value="AVL99773.1"/>
    <property type="molecule type" value="Genomic_DNA"/>
</dbReference>
<accession>A0A2S0KDP9</accession>
<proteinExistence type="predicted"/>
<keyword evidence="2" id="KW-1185">Reference proteome</keyword>
<dbReference type="OrthoDB" id="3825591at2"/>
<evidence type="ECO:0000313" key="2">
    <source>
        <dbReference type="Proteomes" id="UP000239814"/>
    </source>
</evidence>
<organism evidence="1 2">
    <name type="scientific">Gordonia iterans</name>
    <dbReference type="NCBI Taxonomy" id="1004901"/>
    <lineage>
        <taxon>Bacteria</taxon>
        <taxon>Bacillati</taxon>
        <taxon>Actinomycetota</taxon>
        <taxon>Actinomycetes</taxon>
        <taxon>Mycobacteriales</taxon>
        <taxon>Gordoniaceae</taxon>
        <taxon>Gordonia</taxon>
    </lineage>
</organism>
<dbReference type="RefSeq" id="WP_105941508.1">
    <property type="nucleotide sequence ID" value="NZ_CP027433.1"/>
</dbReference>
<reference evidence="1 2" key="1">
    <citation type="submission" date="2018-03" db="EMBL/GenBank/DDBJ databases">
        <title>Characteristics and genome of n-alkane degrading marine bacteria Gordonia iterans isolated from crude oil contaminated in Tae-an, South Korea.</title>
        <authorList>
            <person name="Lee S.-S."/>
            <person name="Kim H."/>
        </authorList>
    </citation>
    <scope>NUCLEOTIDE SEQUENCE [LARGE SCALE GENOMIC DNA]</scope>
    <source>
        <strain evidence="1 2">Co17</strain>
    </source>
</reference>
<name>A0A2S0KDP9_9ACTN</name>
<evidence type="ECO:0000313" key="1">
    <source>
        <dbReference type="EMBL" id="AVL99773.1"/>
    </source>
</evidence>